<dbReference type="EMBL" id="SOQZ01000002">
    <property type="protein sequence ID" value="TDY12328.1"/>
    <property type="molecule type" value="Genomic_DNA"/>
</dbReference>
<feature type="transmembrane region" description="Helical" evidence="2">
    <location>
        <begin position="488"/>
        <end position="507"/>
    </location>
</feature>
<keyword evidence="6" id="KW-1185">Reference proteome</keyword>
<dbReference type="Pfam" id="PF13424">
    <property type="entry name" value="TPR_12"/>
    <property type="match status" value="3"/>
</dbReference>
<reference evidence="5 6" key="1">
    <citation type="submission" date="2019-03" db="EMBL/GenBank/DDBJ databases">
        <title>Genomic Encyclopedia of Type Strains, Phase III (KMG-III): the genomes of soil and plant-associated and newly described type strains.</title>
        <authorList>
            <person name="Whitman W."/>
        </authorList>
    </citation>
    <scope>NUCLEOTIDE SEQUENCE [LARGE SCALE GENOMIC DNA]</scope>
    <source>
        <strain evidence="5 6">CGMCC 1.10957</strain>
    </source>
</reference>
<dbReference type="InterPro" id="IPR036890">
    <property type="entry name" value="HATPase_C_sf"/>
</dbReference>
<dbReference type="Pfam" id="PF06580">
    <property type="entry name" value="His_kinase"/>
    <property type="match status" value="1"/>
</dbReference>
<protein>
    <submittedName>
        <fullName evidence="5">Tetratricopeptide repeat protein</fullName>
    </submittedName>
</protein>
<keyword evidence="2" id="KW-0472">Membrane</keyword>
<comment type="caution">
    <text evidence="5">The sequence shown here is derived from an EMBL/GenBank/DDBJ whole genome shotgun (WGS) entry which is preliminary data.</text>
</comment>
<evidence type="ECO:0000256" key="3">
    <source>
        <dbReference type="SAM" id="SignalP"/>
    </source>
</evidence>
<gene>
    <name evidence="5" type="ORF">A8975_1091</name>
</gene>
<proteinExistence type="predicted"/>
<dbReference type="InterPro" id="IPR011990">
    <property type="entry name" value="TPR-like_helical_dom_sf"/>
</dbReference>
<dbReference type="PROSITE" id="PS50005">
    <property type="entry name" value="TPR"/>
    <property type="match status" value="4"/>
</dbReference>
<dbReference type="PANTHER" id="PTHR10098">
    <property type="entry name" value="RAPSYN-RELATED"/>
    <property type="match status" value="1"/>
</dbReference>
<dbReference type="Gene3D" id="3.30.565.10">
    <property type="entry name" value="Histidine kinase-like ATPase, C-terminal domain"/>
    <property type="match status" value="1"/>
</dbReference>
<evidence type="ECO:0000259" key="4">
    <source>
        <dbReference type="Pfam" id="PF06580"/>
    </source>
</evidence>
<feature type="domain" description="Signal transduction histidine kinase internal region" evidence="4">
    <location>
        <begin position="523"/>
        <end position="597"/>
    </location>
</feature>
<evidence type="ECO:0000313" key="5">
    <source>
        <dbReference type="EMBL" id="TDY12328.1"/>
    </source>
</evidence>
<dbReference type="PROSITE" id="PS50293">
    <property type="entry name" value="TPR_REGION"/>
    <property type="match status" value="1"/>
</dbReference>
<feature type="signal peptide" evidence="3">
    <location>
        <begin position="1"/>
        <end position="23"/>
    </location>
</feature>
<dbReference type="SMART" id="SM00028">
    <property type="entry name" value="TPR"/>
    <property type="match status" value="8"/>
</dbReference>
<dbReference type="Pfam" id="PF13181">
    <property type="entry name" value="TPR_8"/>
    <property type="match status" value="1"/>
</dbReference>
<feature type="repeat" description="TPR" evidence="1">
    <location>
        <begin position="245"/>
        <end position="278"/>
    </location>
</feature>
<keyword evidence="3" id="KW-0732">Signal</keyword>
<feature type="repeat" description="TPR" evidence="1">
    <location>
        <begin position="165"/>
        <end position="198"/>
    </location>
</feature>
<feature type="repeat" description="TPR" evidence="1">
    <location>
        <begin position="85"/>
        <end position="118"/>
    </location>
</feature>
<dbReference type="InterPro" id="IPR019734">
    <property type="entry name" value="TPR_rpt"/>
</dbReference>
<dbReference type="SUPFAM" id="SSF48452">
    <property type="entry name" value="TPR-like"/>
    <property type="match status" value="3"/>
</dbReference>
<sequence>MKRIHLSCFVLVCILFQSISIYSQNRAIDSLENVLKTYQKQDTIRVNTLNYLAFYNYRNNPPQAIAYNEEALNLAKTLNATKFIAHSYYIRAVVYTEQVNFEVAIKNYNKALEVYNSINDLNGLKKCNNGLGVLHQYRGNYNLALKHFKETLSISEQLGDNSNKHSYLYNIGNVYSDTGEYQKALENFKLALEHNIKNRDSLGMLNCYNSIANVYYQQSNYPLALNYHNQSLDIAQKSKDSIGIFQSLINLGNLYRFQGLNDKALSYYNRAHAIDNAKYNVKNITALKNNIAGIYYDNDELDKAITYFKESIVLSKEIDDKVNLATALNGLGFVYFQRKDYETALSYFDQALNINLKINQSYDLMDSYHGLADTYYRLKTYDLALENAQKLADSSEKHGLLRHKKNAYGLLSDIYGKTRNYKKAFESHQQYKILNDSIFNEDNIEKMTQLEYEYKYKQALDSASIRELKLTKTVQATSQDLQKSKRNYLWAIICVLLVSIILGSIIFSQRLKNEKSKTQNVVMEQKLLRSQMTPHFIFNSLSVLQGMILNKEEKKSIQYLSKFSKLLRITLENSRDKMVSLSQELLAIQNYLTLQNLENDTFNCTILVDEAIDVTLFEVPPMLIQPFVENAIEHAFKDQTDNKRIDIKLAYTNKKLLCTIADNGIGIDSATKSENKNKSSLATVITAERLAVLSKDYNMEGSVTIEDRKKFDEQGTLVTLVIPHKIIAIS</sequence>
<evidence type="ECO:0000256" key="2">
    <source>
        <dbReference type="SAM" id="Phobius"/>
    </source>
</evidence>
<dbReference type="Proteomes" id="UP000294930">
    <property type="component" value="Unassembled WGS sequence"/>
</dbReference>
<keyword evidence="1" id="KW-0802">TPR repeat</keyword>
<feature type="chain" id="PRO_5046839256" evidence="3">
    <location>
        <begin position="24"/>
        <end position="730"/>
    </location>
</feature>
<evidence type="ECO:0000256" key="1">
    <source>
        <dbReference type="PROSITE-ProRule" id="PRU00339"/>
    </source>
</evidence>
<evidence type="ECO:0000313" key="6">
    <source>
        <dbReference type="Proteomes" id="UP000294930"/>
    </source>
</evidence>
<dbReference type="SUPFAM" id="SSF55874">
    <property type="entry name" value="ATPase domain of HSP90 chaperone/DNA topoisomerase II/histidine kinase"/>
    <property type="match status" value="1"/>
</dbReference>
<feature type="repeat" description="TPR" evidence="1">
    <location>
        <begin position="325"/>
        <end position="358"/>
    </location>
</feature>
<keyword evidence="2" id="KW-1133">Transmembrane helix</keyword>
<keyword evidence="2" id="KW-0812">Transmembrane</keyword>
<organism evidence="5 6">
    <name type="scientific">Meridianimaribacter flavus</name>
    <dbReference type="NCBI Taxonomy" id="571115"/>
    <lineage>
        <taxon>Bacteria</taxon>
        <taxon>Pseudomonadati</taxon>
        <taxon>Bacteroidota</taxon>
        <taxon>Flavobacteriia</taxon>
        <taxon>Flavobacteriales</taxon>
        <taxon>Flavobacteriaceae</taxon>
        <taxon>Meridianimaribacter</taxon>
    </lineage>
</organism>
<dbReference type="InterPro" id="IPR010559">
    <property type="entry name" value="Sig_transdc_His_kin_internal"/>
</dbReference>
<accession>A0ABY2G5J4</accession>
<name>A0ABY2G5J4_9FLAO</name>
<dbReference type="Gene3D" id="1.25.40.10">
    <property type="entry name" value="Tetratricopeptide repeat domain"/>
    <property type="match status" value="3"/>
</dbReference>